<feature type="coiled-coil region" evidence="1">
    <location>
        <begin position="125"/>
        <end position="152"/>
    </location>
</feature>
<keyword evidence="1" id="KW-0175">Coiled coil</keyword>
<sequence length="544" mass="60047">MKQITKLPQPPTTAEPQNFDDRADAFVGALPKFVTEANEVAAEAEQTLQTIQTLKEDADASKQAAQASAQAASEAETAAIQGANSAESSAQAAAQIKTQTQEIKQSAQEALAIIAAAAQSSAQAARQSEQAAEQTKIELQTATNTLEQMKSIVKDGFIDDTAQSETKTYSSKKIAELNETLKTDVTQKLDQTGKEIRTAAMSGAMPSAYESDLAMWDYMETSPVVANEQQLPTGQNNYALLSTLLFEGDINIWTYNHSVIPIAFEGSDEILPFRKGDAAAIYNIEKTITLIDGGKAYVYCQKDSNVYIFSAAKGMKGFSKNSQTPNVDPLQSFESKYLIYLDDLKKEAHVYVVDAAAETLKYAFKKKIDDDKFSAYGSAYVAFNYLKIGDFTFKITDTDLTLASEGEIYLPKQLGGEIKAPFHRSSPSGFIISGEYVYDVKSGKVLKSFMNLKFSGFLGRTDYLLIKNLSDEYYSLSYIYDVKYGVRCVRMPEGYYPVNVSLKDGYAYVLFVRADSRNPRFYIQSIIMVIKIPMKFLTGKNYKG</sequence>
<proteinExistence type="predicted"/>
<name>A0A8S5UEF3_9CAUD</name>
<accession>A0A8S5UEF3</accession>
<evidence type="ECO:0000313" key="3">
    <source>
        <dbReference type="EMBL" id="DAF92861.1"/>
    </source>
</evidence>
<organism evidence="3">
    <name type="scientific">Myoviridae sp. ctDvB7</name>
    <dbReference type="NCBI Taxonomy" id="2825057"/>
    <lineage>
        <taxon>Viruses</taxon>
        <taxon>Duplodnaviria</taxon>
        <taxon>Heunggongvirae</taxon>
        <taxon>Uroviricota</taxon>
        <taxon>Caudoviricetes</taxon>
    </lineage>
</organism>
<evidence type="ECO:0000256" key="1">
    <source>
        <dbReference type="SAM" id="Coils"/>
    </source>
</evidence>
<evidence type="ECO:0000256" key="2">
    <source>
        <dbReference type="SAM" id="MobiDB-lite"/>
    </source>
</evidence>
<reference evidence="3" key="1">
    <citation type="journal article" date="2021" name="Proc. Natl. Acad. Sci. U.S.A.">
        <title>A Catalog of Tens of Thousands of Viruses from Human Metagenomes Reveals Hidden Associations with Chronic Diseases.</title>
        <authorList>
            <person name="Tisza M.J."/>
            <person name="Buck C.B."/>
        </authorList>
    </citation>
    <scope>NUCLEOTIDE SEQUENCE</scope>
    <source>
        <strain evidence="3">CtDvB7</strain>
    </source>
</reference>
<feature type="compositionally biased region" description="Low complexity" evidence="2">
    <location>
        <begin position="61"/>
        <end position="83"/>
    </location>
</feature>
<dbReference type="EMBL" id="BK016075">
    <property type="protein sequence ID" value="DAF92861.1"/>
    <property type="molecule type" value="Genomic_DNA"/>
</dbReference>
<protein>
    <submittedName>
        <fullName evidence="3">Uncharacterized protein</fullName>
    </submittedName>
</protein>
<feature type="region of interest" description="Disordered" evidence="2">
    <location>
        <begin position="57"/>
        <end position="83"/>
    </location>
</feature>